<comment type="caution">
    <text evidence="9">Lacks conserved residue(s) required for the propagation of feature annotation.</text>
</comment>
<dbReference type="InterPro" id="IPR004692">
    <property type="entry name" value="SecG"/>
</dbReference>
<keyword evidence="7 9" id="KW-0811">Translocation</keyword>
<evidence type="ECO:0000256" key="7">
    <source>
        <dbReference type="ARBA" id="ARBA00023010"/>
    </source>
</evidence>
<keyword evidence="4 9" id="KW-0812">Transmembrane</keyword>
<comment type="caution">
    <text evidence="10">The sequence shown here is derived from an EMBL/GenBank/DDBJ whole genome shotgun (WGS) entry which is preliminary data.</text>
</comment>
<keyword evidence="8 9" id="KW-0472">Membrane</keyword>
<keyword evidence="6 9" id="KW-1133">Transmembrane helix</keyword>
<dbReference type="GO" id="GO:0005886">
    <property type="term" value="C:plasma membrane"/>
    <property type="evidence" value="ECO:0007669"/>
    <property type="project" value="UniProtKB-SubCell"/>
</dbReference>
<organism evidence="10 11">
    <name type="scientific">Candidatus Jorgensenbacteria bacterium GW2011_GWA1_48_11</name>
    <dbReference type="NCBI Taxonomy" id="1618660"/>
    <lineage>
        <taxon>Bacteria</taxon>
        <taxon>Candidatus Joergenseniibacteriota</taxon>
    </lineage>
</organism>
<evidence type="ECO:0000256" key="2">
    <source>
        <dbReference type="ARBA" id="ARBA00008445"/>
    </source>
</evidence>
<comment type="similarity">
    <text evidence="2 9">Belongs to the SecG family.</text>
</comment>
<dbReference type="Proteomes" id="UP000034956">
    <property type="component" value="Unassembled WGS sequence"/>
</dbReference>
<evidence type="ECO:0000256" key="9">
    <source>
        <dbReference type="RuleBase" id="RU365087"/>
    </source>
</evidence>
<feature type="transmembrane region" description="Helical" evidence="9">
    <location>
        <begin position="47"/>
        <end position="70"/>
    </location>
</feature>
<reference evidence="10 11" key="1">
    <citation type="journal article" date="2015" name="Nature">
        <title>rRNA introns, odd ribosomes, and small enigmatic genomes across a large radiation of phyla.</title>
        <authorList>
            <person name="Brown C.T."/>
            <person name="Hug L.A."/>
            <person name="Thomas B.C."/>
            <person name="Sharon I."/>
            <person name="Castelle C.J."/>
            <person name="Singh A."/>
            <person name="Wilkins M.J."/>
            <person name="Williams K.H."/>
            <person name="Banfield J.F."/>
        </authorList>
    </citation>
    <scope>NUCLEOTIDE SEQUENCE [LARGE SCALE GENOMIC DNA]</scope>
</reference>
<evidence type="ECO:0000256" key="5">
    <source>
        <dbReference type="ARBA" id="ARBA00022927"/>
    </source>
</evidence>
<dbReference type="GO" id="GO:0015450">
    <property type="term" value="F:protein-transporting ATPase activity"/>
    <property type="evidence" value="ECO:0007669"/>
    <property type="project" value="UniProtKB-UniRule"/>
</dbReference>
<evidence type="ECO:0000313" key="11">
    <source>
        <dbReference type="Proteomes" id="UP000034956"/>
    </source>
</evidence>
<name>A0A0G1UBN3_9BACT</name>
<comment type="subcellular location">
    <subcellularLocation>
        <location evidence="9">Cell membrane</location>
        <topology evidence="9">Multi-pass membrane protein</topology>
    </subcellularLocation>
    <subcellularLocation>
        <location evidence="1">Membrane</location>
        <topology evidence="1">Multi-pass membrane protein</topology>
    </subcellularLocation>
</comment>
<dbReference type="AlphaFoldDB" id="A0A0G1UBN3"/>
<gene>
    <name evidence="10" type="ORF">UY23_C0001G0133</name>
</gene>
<proteinExistence type="inferred from homology"/>
<evidence type="ECO:0000256" key="4">
    <source>
        <dbReference type="ARBA" id="ARBA00022692"/>
    </source>
</evidence>
<evidence type="ECO:0000313" key="10">
    <source>
        <dbReference type="EMBL" id="KKU91527.1"/>
    </source>
</evidence>
<protein>
    <recommendedName>
        <fullName evidence="9">Protein-export membrane protein SecG</fullName>
    </recommendedName>
</protein>
<keyword evidence="3 9" id="KW-0813">Transport</keyword>
<accession>A0A0G1UBN3</accession>
<evidence type="ECO:0000256" key="1">
    <source>
        <dbReference type="ARBA" id="ARBA00004141"/>
    </source>
</evidence>
<evidence type="ECO:0000256" key="3">
    <source>
        <dbReference type="ARBA" id="ARBA00022448"/>
    </source>
</evidence>
<dbReference type="NCBIfam" id="TIGR00810">
    <property type="entry name" value="secG"/>
    <property type="match status" value="1"/>
</dbReference>
<keyword evidence="9" id="KW-1003">Cell membrane</keyword>
<evidence type="ECO:0000256" key="6">
    <source>
        <dbReference type="ARBA" id="ARBA00022989"/>
    </source>
</evidence>
<sequence>MLTIAQIIVSIILIGLVLVQERSSGLSGVFGGAGGTPYQTRRGLEKGIFWATIIAAAVFAALAIYHLLVFQI</sequence>
<dbReference type="GO" id="GO:0009306">
    <property type="term" value="P:protein secretion"/>
    <property type="evidence" value="ECO:0007669"/>
    <property type="project" value="UniProtKB-UniRule"/>
</dbReference>
<dbReference type="Pfam" id="PF03840">
    <property type="entry name" value="SecG"/>
    <property type="match status" value="1"/>
</dbReference>
<comment type="function">
    <text evidence="9">Involved in protein export. Participates in an early event of protein translocation.</text>
</comment>
<evidence type="ECO:0000256" key="8">
    <source>
        <dbReference type="ARBA" id="ARBA00023136"/>
    </source>
</evidence>
<keyword evidence="5 9" id="KW-0653">Protein transport</keyword>
<dbReference type="EMBL" id="LCPF01000001">
    <property type="protein sequence ID" value="KKU91527.1"/>
    <property type="molecule type" value="Genomic_DNA"/>
</dbReference>